<reference evidence="14 15" key="1">
    <citation type="submission" date="2018-01" db="EMBL/GenBank/DDBJ databases">
        <title>A novel member of the phylum Bacteroidetes isolated from glacier ice.</title>
        <authorList>
            <person name="Liu Q."/>
            <person name="Xin Y.-H."/>
        </authorList>
    </citation>
    <scope>NUCLEOTIDE SEQUENCE [LARGE SCALE GENOMIC DNA]</scope>
    <source>
        <strain evidence="14 15">RB1R16</strain>
    </source>
</reference>
<dbReference type="PANTHER" id="PTHR43071">
    <property type="entry name" value="2-AMINO-4-HYDROXY-6-HYDROXYMETHYLDIHYDROPTERIDINE PYROPHOSPHOKINASE"/>
    <property type="match status" value="1"/>
</dbReference>
<comment type="function">
    <text evidence="10">Catalyzes the transfer of pyrophosphate from adenosine triphosphate (ATP) to 6-hydroxymethyl-7,8-dihydropterin, an enzymatic step in folate biosynthesis pathway.</text>
</comment>
<evidence type="ECO:0000256" key="12">
    <source>
        <dbReference type="ARBA" id="ARBA00033413"/>
    </source>
</evidence>
<dbReference type="PROSITE" id="PS00794">
    <property type="entry name" value="HPPK"/>
    <property type="match status" value="1"/>
</dbReference>
<evidence type="ECO:0000259" key="13">
    <source>
        <dbReference type="PROSITE" id="PS00794"/>
    </source>
</evidence>
<dbReference type="AlphaFoldDB" id="A0A2S7SR42"/>
<sequence length="162" mass="18375">MHTTYLSLGSNIGDRQALMTQALAMLEVTAGRVVKQSALYATKAWGITDQPDFLNMCAAIETDLSAQELLATILQTERNLGRERKIKWGERTIDIDILFYDDAIINEHDLIVPHPYIQDRRFILVPMAEIAPDLVHPVLNKTINRLLKDCKDELQVQCLDKS</sequence>
<dbReference type="Proteomes" id="UP000239872">
    <property type="component" value="Unassembled WGS sequence"/>
</dbReference>
<evidence type="ECO:0000256" key="10">
    <source>
        <dbReference type="ARBA" id="ARBA00029409"/>
    </source>
</evidence>
<dbReference type="Gene3D" id="3.30.70.560">
    <property type="entry name" value="7,8-Dihydro-6-hydroxymethylpterin-pyrophosphokinase HPPK"/>
    <property type="match status" value="1"/>
</dbReference>
<evidence type="ECO:0000256" key="7">
    <source>
        <dbReference type="ARBA" id="ARBA00022777"/>
    </source>
</evidence>
<feature type="domain" description="7,8-dihydro-6-hydroxymethylpterin-pyrophosphokinase" evidence="13">
    <location>
        <begin position="87"/>
        <end position="98"/>
    </location>
</feature>
<name>A0A2S7SR42_9BACT</name>
<dbReference type="GO" id="GO:0005524">
    <property type="term" value="F:ATP binding"/>
    <property type="evidence" value="ECO:0007669"/>
    <property type="project" value="UniProtKB-KW"/>
</dbReference>
<gene>
    <name evidence="14" type="primary">folK</name>
    <name evidence="14" type="ORF">CJD36_020830</name>
</gene>
<proteinExistence type="inferred from homology"/>
<dbReference type="OrthoDB" id="9808041at2"/>
<dbReference type="SUPFAM" id="SSF55083">
    <property type="entry name" value="6-hydroxymethyl-7,8-dihydropterin pyrophosphokinase, HPPK"/>
    <property type="match status" value="1"/>
</dbReference>
<accession>A0A2S7SR42</accession>
<dbReference type="GO" id="GO:0016301">
    <property type="term" value="F:kinase activity"/>
    <property type="evidence" value="ECO:0007669"/>
    <property type="project" value="UniProtKB-KW"/>
</dbReference>
<keyword evidence="6" id="KW-0547">Nucleotide-binding</keyword>
<evidence type="ECO:0000256" key="6">
    <source>
        <dbReference type="ARBA" id="ARBA00022741"/>
    </source>
</evidence>
<evidence type="ECO:0000256" key="1">
    <source>
        <dbReference type="ARBA" id="ARBA00005051"/>
    </source>
</evidence>
<evidence type="ECO:0000313" key="15">
    <source>
        <dbReference type="Proteomes" id="UP000239872"/>
    </source>
</evidence>
<dbReference type="Pfam" id="PF01288">
    <property type="entry name" value="HPPK"/>
    <property type="match status" value="1"/>
</dbReference>
<dbReference type="NCBIfam" id="TIGR01498">
    <property type="entry name" value="folK"/>
    <property type="match status" value="1"/>
</dbReference>
<evidence type="ECO:0000256" key="5">
    <source>
        <dbReference type="ARBA" id="ARBA00022679"/>
    </source>
</evidence>
<dbReference type="UniPathway" id="UPA00077">
    <property type="reaction ID" value="UER00155"/>
</dbReference>
<evidence type="ECO:0000256" key="11">
    <source>
        <dbReference type="ARBA" id="ARBA00029766"/>
    </source>
</evidence>
<dbReference type="GO" id="GO:0046656">
    <property type="term" value="P:folic acid biosynthetic process"/>
    <property type="evidence" value="ECO:0007669"/>
    <property type="project" value="UniProtKB-KW"/>
</dbReference>
<dbReference type="EC" id="2.7.6.3" evidence="3"/>
<organism evidence="14 15">
    <name type="scientific">Flavipsychrobacter stenotrophus</name>
    <dbReference type="NCBI Taxonomy" id="2077091"/>
    <lineage>
        <taxon>Bacteria</taxon>
        <taxon>Pseudomonadati</taxon>
        <taxon>Bacteroidota</taxon>
        <taxon>Chitinophagia</taxon>
        <taxon>Chitinophagales</taxon>
        <taxon>Chitinophagaceae</taxon>
        <taxon>Flavipsychrobacter</taxon>
    </lineage>
</organism>
<evidence type="ECO:0000256" key="3">
    <source>
        <dbReference type="ARBA" id="ARBA00013253"/>
    </source>
</evidence>
<dbReference type="PANTHER" id="PTHR43071:SF1">
    <property type="entry name" value="2-AMINO-4-HYDROXY-6-HYDROXYMETHYLDIHYDROPTERIDINE PYROPHOSPHOKINASE"/>
    <property type="match status" value="1"/>
</dbReference>
<evidence type="ECO:0000256" key="2">
    <source>
        <dbReference type="ARBA" id="ARBA00005810"/>
    </source>
</evidence>
<protein>
    <recommendedName>
        <fullName evidence="4">2-amino-4-hydroxy-6-hydroxymethyldihydropteridine pyrophosphokinase</fullName>
        <ecNumber evidence="3">2.7.6.3</ecNumber>
    </recommendedName>
    <alternativeName>
        <fullName evidence="11">6-hydroxymethyl-7,8-dihydropterin pyrophosphokinase</fullName>
    </alternativeName>
    <alternativeName>
        <fullName evidence="12">7,8-dihydro-6-hydroxymethylpterin-pyrophosphokinase</fullName>
    </alternativeName>
</protein>
<evidence type="ECO:0000313" key="14">
    <source>
        <dbReference type="EMBL" id="PQJ09026.1"/>
    </source>
</evidence>
<keyword evidence="8" id="KW-0067">ATP-binding</keyword>
<comment type="caution">
    <text evidence="14">The sequence shown here is derived from an EMBL/GenBank/DDBJ whole genome shotgun (WGS) entry which is preliminary data.</text>
</comment>
<keyword evidence="15" id="KW-1185">Reference proteome</keyword>
<evidence type="ECO:0000256" key="9">
    <source>
        <dbReference type="ARBA" id="ARBA00022909"/>
    </source>
</evidence>
<dbReference type="CDD" id="cd00483">
    <property type="entry name" value="HPPK"/>
    <property type="match status" value="1"/>
</dbReference>
<dbReference type="RefSeq" id="WP_105041147.1">
    <property type="nucleotide sequence ID" value="NZ_PPSL01000008.1"/>
</dbReference>
<dbReference type="InterPro" id="IPR000550">
    <property type="entry name" value="Hppk"/>
</dbReference>
<dbReference type="InterPro" id="IPR035907">
    <property type="entry name" value="Hppk_sf"/>
</dbReference>
<evidence type="ECO:0000256" key="8">
    <source>
        <dbReference type="ARBA" id="ARBA00022840"/>
    </source>
</evidence>
<comment type="similarity">
    <text evidence="2">Belongs to the HPPK family.</text>
</comment>
<dbReference type="GO" id="GO:0046654">
    <property type="term" value="P:tetrahydrofolate biosynthetic process"/>
    <property type="evidence" value="ECO:0007669"/>
    <property type="project" value="UniProtKB-UniPathway"/>
</dbReference>
<comment type="pathway">
    <text evidence="1">Cofactor biosynthesis; tetrahydrofolate biosynthesis; 2-amino-4-hydroxy-6-hydroxymethyl-7,8-dihydropteridine diphosphate from 7,8-dihydroneopterin triphosphate: step 4/4.</text>
</comment>
<keyword evidence="9" id="KW-0289">Folate biosynthesis</keyword>
<keyword evidence="7 14" id="KW-0418">Kinase</keyword>
<keyword evidence="5" id="KW-0808">Transferase</keyword>
<evidence type="ECO:0000256" key="4">
    <source>
        <dbReference type="ARBA" id="ARBA00016218"/>
    </source>
</evidence>
<dbReference type="GO" id="GO:0003848">
    <property type="term" value="F:2-amino-4-hydroxy-6-hydroxymethyldihydropteridine diphosphokinase activity"/>
    <property type="evidence" value="ECO:0007669"/>
    <property type="project" value="UniProtKB-EC"/>
</dbReference>
<dbReference type="EMBL" id="PPSL01000008">
    <property type="protein sequence ID" value="PQJ09026.1"/>
    <property type="molecule type" value="Genomic_DNA"/>
</dbReference>